<evidence type="ECO:0000259" key="2">
    <source>
        <dbReference type="Pfam" id="PF14579"/>
    </source>
</evidence>
<dbReference type="Pfam" id="PF14579">
    <property type="entry name" value="HHH_6"/>
    <property type="match status" value="1"/>
</dbReference>
<dbReference type="PANTHER" id="PTHR32294">
    <property type="entry name" value="DNA POLYMERASE III SUBUNIT ALPHA"/>
    <property type="match status" value="1"/>
</dbReference>
<dbReference type="InterPro" id="IPR004805">
    <property type="entry name" value="DnaE2/DnaE/PolC"/>
</dbReference>
<organism evidence="3 4">
    <name type="scientific">Bacteroides ovatus</name>
    <dbReference type="NCBI Taxonomy" id="28116"/>
    <lineage>
        <taxon>Bacteria</taxon>
        <taxon>Pseudomonadati</taxon>
        <taxon>Bacteroidota</taxon>
        <taxon>Bacteroidia</taxon>
        <taxon>Bacteroidales</taxon>
        <taxon>Bacteroidaceae</taxon>
        <taxon>Bacteroides</taxon>
    </lineage>
</organism>
<dbReference type="Proteomes" id="UP000323717">
    <property type="component" value="Unassembled WGS sequence"/>
</dbReference>
<protein>
    <submittedName>
        <fullName evidence="3">DNA polymerase III subunit alpha</fullName>
    </submittedName>
</protein>
<dbReference type="GO" id="GO:0008408">
    <property type="term" value="F:3'-5' exonuclease activity"/>
    <property type="evidence" value="ECO:0007669"/>
    <property type="project" value="InterPro"/>
</dbReference>
<feature type="domain" description="OB" evidence="1">
    <location>
        <begin position="153"/>
        <end position="232"/>
    </location>
</feature>
<dbReference type="GO" id="GO:0003676">
    <property type="term" value="F:nucleic acid binding"/>
    <property type="evidence" value="ECO:0007669"/>
    <property type="project" value="InterPro"/>
</dbReference>
<dbReference type="InterPro" id="IPR029460">
    <property type="entry name" value="DNAPol_HHH"/>
</dbReference>
<evidence type="ECO:0000313" key="3">
    <source>
        <dbReference type="EMBL" id="KAA3947246.1"/>
    </source>
</evidence>
<evidence type="ECO:0000259" key="1">
    <source>
        <dbReference type="Pfam" id="PF01336"/>
    </source>
</evidence>
<dbReference type="AlphaFoldDB" id="A0A5M5C001"/>
<reference evidence="3 4" key="1">
    <citation type="journal article" date="2019" name="Nat. Med.">
        <title>A library of human gut bacterial isolates paired with longitudinal multiomics data enables mechanistic microbiome research.</title>
        <authorList>
            <person name="Poyet M."/>
            <person name="Groussin M."/>
            <person name="Gibbons S.M."/>
            <person name="Avila-Pacheco J."/>
            <person name="Jiang X."/>
            <person name="Kearney S.M."/>
            <person name="Perrotta A.R."/>
            <person name="Berdy B."/>
            <person name="Zhao S."/>
            <person name="Lieberman T.D."/>
            <person name="Swanson P.K."/>
            <person name="Smith M."/>
            <person name="Roesemann S."/>
            <person name="Alexander J.E."/>
            <person name="Rich S.A."/>
            <person name="Livny J."/>
            <person name="Vlamakis H."/>
            <person name="Clish C."/>
            <person name="Bullock K."/>
            <person name="Deik A."/>
            <person name="Scott J."/>
            <person name="Pierce K.A."/>
            <person name="Xavier R.J."/>
            <person name="Alm E.J."/>
        </authorList>
    </citation>
    <scope>NUCLEOTIDE SEQUENCE [LARGE SCALE GENOMIC DNA]</scope>
    <source>
        <strain evidence="3 4">BIOML-A163</strain>
    </source>
</reference>
<dbReference type="PANTHER" id="PTHR32294:SF0">
    <property type="entry name" value="DNA POLYMERASE III SUBUNIT ALPHA"/>
    <property type="match status" value="1"/>
</dbReference>
<accession>A0A5M5C001</accession>
<evidence type="ECO:0000313" key="4">
    <source>
        <dbReference type="Proteomes" id="UP000323717"/>
    </source>
</evidence>
<feature type="domain" description="DNA polymerase helix-hairpin-helix motif" evidence="2">
    <location>
        <begin position="2"/>
        <end position="45"/>
    </location>
</feature>
<dbReference type="InterPro" id="IPR004365">
    <property type="entry name" value="NA-bd_OB_tRNA"/>
</dbReference>
<comment type="caution">
    <text evidence="3">The sequence shown here is derived from an EMBL/GenBank/DDBJ whole genome shotgun (WGS) entry which is preliminary data.</text>
</comment>
<proteinExistence type="predicted"/>
<gene>
    <name evidence="3" type="ORF">F3D71_17675</name>
</gene>
<dbReference type="GO" id="GO:0006260">
    <property type="term" value="P:DNA replication"/>
    <property type="evidence" value="ECO:0007669"/>
    <property type="project" value="InterPro"/>
</dbReference>
<sequence>DRRKNGPFLGIFDFVQRVNLNACNKKNMECLALAGGFDSFPELKREQYFAVNSKGEVFLETLMRYGNRYQADKAAAVNSLFGGENVIDVATPEIPQGVERWSDLDRLNRERDLVGIYLSAHPLDEFSIVLEHVCNTRMADLEDKAALVGREITMGGIVTSVRRGVSKNGNPYGIAKIEDYSGSTEIPFWGNDWVTYQGYLNEGTFLYIKARCQAKQWRQDELEVKITSMELLPDVKEELVQKITIIIPLSVLNSALVTELATLTKEHPGNTELYFKVTDDADVSHMSIDLISRPIKLSVGRDLITYLKERPELGFHIN</sequence>
<feature type="non-terminal residue" evidence="3">
    <location>
        <position position="1"/>
    </location>
</feature>
<dbReference type="CDD" id="cd04485">
    <property type="entry name" value="DnaE_OBF"/>
    <property type="match status" value="1"/>
</dbReference>
<dbReference type="EMBL" id="VWLE01000282">
    <property type="protein sequence ID" value="KAA3947246.1"/>
    <property type="molecule type" value="Genomic_DNA"/>
</dbReference>
<dbReference type="Pfam" id="PF01336">
    <property type="entry name" value="tRNA_anti-codon"/>
    <property type="match status" value="1"/>
</dbReference>
<name>A0A5M5C001_BACOV</name>